<comment type="caution">
    <text evidence="13">The sequence shown here is derived from an EMBL/GenBank/DDBJ whole genome shotgun (WGS) entry which is preliminary data.</text>
</comment>
<keyword evidence="8" id="KW-0808">Transferase</keyword>
<evidence type="ECO:0000313" key="13">
    <source>
        <dbReference type="EMBL" id="KAK9820016.1"/>
    </source>
</evidence>
<dbReference type="AlphaFoldDB" id="A0AAW1QF22"/>
<evidence type="ECO:0000313" key="14">
    <source>
        <dbReference type="Proteomes" id="UP001489004"/>
    </source>
</evidence>
<evidence type="ECO:0000256" key="8">
    <source>
        <dbReference type="ARBA" id="ARBA00022679"/>
    </source>
</evidence>
<dbReference type="EMBL" id="JALJOR010000003">
    <property type="protein sequence ID" value="KAK9820016.1"/>
    <property type="molecule type" value="Genomic_DNA"/>
</dbReference>
<dbReference type="PANTHER" id="PTHR43356">
    <property type="entry name" value="PHOSPHATE ACETYLTRANSFERASE"/>
    <property type="match status" value="1"/>
</dbReference>
<dbReference type="InterPro" id="IPR004614">
    <property type="entry name" value="P_AcTrfase"/>
</dbReference>
<dbReference type="Gene3D" id="3.40.50.300">
    <property type="entry name" value="P-loop containing nucleotide triphosphate hydrolases"/>
    <property type="match status" value="1"/>
</dbReference>
<dbReference type="SUPFAM" id="SSF52540">
    <property type="entry name" value="P-loop containing nucleoside triphosphate hydrolases"/>
    <property type="match status" value="1"/>
</dbReference>
<evidence type="ECO:0000256" key="9">
    <source>
        <dbReference type="ARBA" id="ARBA00023315"/>
    </source>
</evidence>
<dbReference type="Gene3D" id="3.40.50.10750">
    <property type="entry name" value="Isocitrate/Isopropylmalate dehydrogenase-like"/>
    <property type="match status" value="1"/>
</dbReference>
<dbReference type="Gene3D" id="3.40.50.10950">
    <property type="match status" value="1"/>
</dbReference>
<dbReference type="InterPro" id="IPR042112">
    <property type="entry name" value="P_AcTrfase_dom2"/>
</dbReference>
<dbReference type="PIRSF" id="PIRSF006107">
    <property type="entry name" value="PhpActrans_proteobac"/>
    <property type="match status" value="1"/>
</dbReference>
<dbReference type="InterPro" id="IPR042113">
    <property type="entry name" value="P_AcTrfase_dom1"/>
</dbReference>
<reference evidence="13 14" key="1">
    <citation type="journal article" date="2024" name="Nat. Commun.">
        <title>Phylogenomics reveals the evolutionary origins of lichenization in chlorophyte algae.</title>
        <authorList>
            <person name="Puginier C."/>
            <person name="Libourel C."/>
            <person name="Otte J."/>
            <person name="Skaloud P."/>
            <person name="Haon M."/>
            <person name="Grisel S."/>
            <person name="Petersen M."/>
            <person name="Berrin J.G."/>
            <person name="Delaux P.M."/>
            <person name="Dal Grande F."/>
            <person name="Keller J."/>
        </authorList>
    </citation>
    <scope>NUCLEOTIDE SEQUENCE [LARGE SCALE GENOMIC DNA]</scope>
    <source>
        <strain evidence="13 14">SAG 2043</strain>
    </source>
</reference>
<organism evidence="13 14">
    <name type="scientific">[Myrmecia] bisecta</name>
    <dbReference type="NCBI Taxonomy" id="41462"/>
    <lineage>
        <taxon>Eukaryota</taxon>
        <taxon>Viridiplantae</taxon>
        <taxon>Chlorophyta</taxon>
        <taxon>core chlorophytes</taxon>
        <taxon>Trebouxiophyceae</taxon>
        <taxon>Trebouxiales</taxon>
        <taxon>Trebouxiaceae</taxon>
        <taxon>Myrmecia</taxon>
    </lineage>
</organism>
<proteinExistence type="inferred from homology"/>
<feature type="domain" description="Phosphate acetyl/butaryl transferase" evidence="11">
    <location>
        <begin position="378"/>
        <end position="694"/>
    </location>
</feature>
<evidence type="ECO:0000256" key="3">
    <source>
        <dbReference type="ARBA" id="ARBA00008756"/>
    </source>
</evidence>
<dbReference type="InterPro" id="IPR027417">
    <property type="entry name" value="P-loop_NTPase"/>
</dbReference>
<dbReference type="PANTHER" id="PTHR43356:SF3">
    <property type="entry name" value="PHOSPHATE ACETYLTRANSFERASE"/>
    <property type="match status" value="1"/>
</dbReference>
<comment type="similarity">
    <text evidence="3">In the C-terminal section; belongs to the phosphate acetyltransferase and butyryltransferase family.</text>
</comment>
<dbReference type="InterPro" id="IPR050500">
    <property type="entry name" value="Phos_Acetyltrans/Butyryltrans"/>
</dbReference>
<dbReference type="NCBIfam" id="NF007233">
    <property type="entry name" value="PRK09653.1"/>
    <property type="match status" value="1"/>
</dbReference>
<evidence type="ECO:0000256" key="5">
    <source>
        <dbReference type="ARBA" id="ARBA00012707"/>
    </source>
</evidence>
<dbReference type="Pfam" id="PF07085">
    <property type="entry name" value="DRTGG"/>
    <property type="match status" value="1"/>
</dbReference>
<evidence type="ECO:0000259" key="11">
    <source>
        <dbReference type="Pfam" id="PF01515"/>
    </source>
</evidence>
<evidence type="ECO:0000256" key="4">
    <source>
        <dbReference type="ARBA" id="ARBA00009786"/>
    </source>
</evidence>
<dbReference type="InterPro" id="IPR016475">
    <property type="entry name" value="P-Actrans_bac"/>
</dbReference>
<comment type="pathway">
    <text evidence="2">Metabolic intermediate biosynthesis; acetyl-CoA biosynthesis; acetyl-CoA from acetate: step 2/2.</text>
</comment>
<feature type="domain" description="DRTGG" evidence="12">
    <location>
        <begin position="206"/>
        <end position="332"/>
    </location>
</feature>
<dbReference type="Pfam" id="PF01515">
    <property type="entry name" value="PTA_PTB"/>
    <property type="match status" value="1"/>
</dbReference>
<dbReference type="GO" id="GO:0008959">
    <property type="term" value="F:phosphate acetyltransferase activity"/>
    <property type="evidence" value="ECO:0007669"/>
    <property type="project" value="UniProtKB-EC"/>
</dbReference>
<evidence type="ECO:0000256" key="2">
    <source>
        <dbReference type="ARBA" id="ARBA00004989"/>
    </source>
</evidence>
<sequence length="718" mass="77567">MLRLLRARPDASTALNCCRGYASSAEQLTWAAGAPRHVELLHEAFGLAEPMSRMVGVRGYEAVQLLASGRQDELMDRIFDAYESYKELHELVILEGVSTGSLGRTTADLDAKIASVLNTPVLMVQDADRDVGEAQMLNAAMIAHQDYLSSKAEVLGLLLNKVPPADQANIESFMRQKLEAAGLPFVGAIPADPLLSSVRLDEMLVALGAKVLYGREDSMDHEVSHIAAASQRVDQLLQALDKLQQDQPSNMRPLVVTSRDRTDLLLCTLSAHFMGGPHIAGLLLTDATEGPGAVAERILQLSLGDVNRMGGVRGVPVMQVDMPLFDATQRIAAIDASILPTSHRKIDHAKQLFHRHVDMTALRQRLAAPGPPRLTPKMFQYRIIQKCLAQPQHIVLPEAMDNRVLVAAEEIRRKHLARVTLLGKPAAVQAEARKLGLNITGIDIVDHLVSPMLPRYIDELVQARKKKGLTAEAARDMLADENVWGTMMVRCGDADGMVSGATHTTANTIRPALQLLRTPDRRLVSSVFFMCLPDKVLVYGDCAVNVDPTAEELAQIAVTSAETAEAFEIEPRVAMLSYSTGASGSGPQVEKVALAMKLAKQMRPDLKIEGPIQYDAAVDPEIAEKKIKGHSEVAGQANVCIFPDLNTGNNTYKAVQQSTGAIAMGPIMQGLARPVNDLSRGCTVTDIVNTVACTSVQAMHLKAILPEPAPPTHAAPAA</sequence>
<dbReference type="EC" id="2.3.1.8" evidence="5"/>
<name>A0AAW1QF22_9CHLO</name>
<comment type="subcellular location">
    <subcellularLocation>
        <location evidence="1">Cytoplasm</location>
    </subcellularLocation>
</comment>
<evidence type="ECO:0000256" key="1">
    <source>
        <dbReference type="ARBA" id="ARBA00004496"/>
    </source>
</evidence>
<protein>
    <recommendedName>
        <fullName evidence="6">Phosphate acetyltransferase</fullName>
        <ecNumber evidence="5">2.3.1.8</ecNumber>
    </recommendedName>
    <alternativeName>
        <fullName evidence="10">Phosphotransacetylase</fullName>
    </alternativeName>
</protein>
<dbReference type="InterPro" id="IPR002505">
    <property type="entry name" value="PTA_PTB"/>
</dbReference>
<dbReference type="SUPFAM" id="SSF75138">
    <property type="entry name" value="HprK N-terminal domain-like"/>
    <property type="match status" value="1"/>
</dbReference>
<evidence type="ECO:0000259" key="12">
    <source>
        <dbReference type="Pfam" id="PF07085"/>
    </source>
</evidence>
<dbReference type="GO" id="GO:0005737">
    <property type="term" value="C:cytoplasm"/>
    <property type="evidence" value="ECO:0007669"/>
    <property type="project" value="UniProtKB-SubCell"/>
</dbReference>
<dbReference type="NCBIfam" id="NF004167">
    <property type="entry name" value="PRK05632.1"/>
    <property type="match status" value="1"/>
</dbReference>
<keyword evidence="14" id="KW-1185">Reference proteome</keyword>
<dbReference type="Gene3D" id="3.40.1390.20">
    <property type="entry name" value="HprK N-terminal domain-like"/>
    <property type="match status" value="1"/>
</dbReference>
<dbReference type="SUPFAM" id="SSF53659">
    <property type="entry name" value="Isocitrate/Isopropylmalate dehydrogenase-like"/>
    <property type="match status" value="1"/>
</dbReference>
<dbReference type="Proteomes" id="UP001489004">
    <property type="component" value="Unassembled WGS sequence"/>
</dbReference>
<evidence type="ECO:0000256" key="7">
    <source>
        <dbReference type="ARBA" id="ARBA00022490"/>
    </source>
</evidence>
<keyword evidence="7" id="KW-0963">Cytoplasm</keyword>
<dbReference type="Pfam" id="PF13500">
    <property type="entry name" value="AAA_26"/>
    <property type="match status" value="1"/>
</dbReference>
<keyword evidence="9" id="KW-0012">Acyltransferase</keyword>
<evidence type="ECO:0000256" key="6">
    <source>
        <dbReference type="ARBA" id="ARBA00021528"/>
    </source>
</evidence>
<accession>A0AAW1QF22</accession>
<comment type="similarity">
    <text evidence="4">In the N-terminal section; belongs to the CobB/CobQ family.</text>
</comment>
<dbReference type="NCBIfam" id="TIGR00651">
    <property type="entry name" value="pta"/>
    <property type="match status" value="1"/>
</dbReference>
<gene>
    <name evidence="13" type="ORF">WJX72_005170</name>
</gene>
<dbReference type="InterPro" id="IPR010766">
    <property type="entry name" value="DRTGG"/>
</dbReference>
<evidence type="ECO:0000256" key="10">
    <source>
        <dbReference type="ARBA" id="ARBA00031108"/>
    </source>
</evidence>
<dbReference type="InterPro" id="IPR028979">
    <property type="entry name" value="Ser_kin/Pase_Hpr-like_N_sf"/>
</dbReference>